<reference evidence="3 4" key="1">
    <citation type="submission" date="2016-10" db="EMBL/GenBank/DDBJ databases">
        <authorList>
            <person name="de Groot N.N."/>
        </authorList>
    </citation>
    <scope>NUCLEOTIDE SEQUENCE [LARGE SCALE GENOMIC DNA]</scope>
    <source>
        <strain evidence="3 4">CGMCC 1.10449</strain>
    </source>
</reference>
<dbReference type="AlphaFoldDB" id="A0A1H1E1H6"/>
<feature type="region of interest" description="Disordered" evidence="1">
    <location>
        <begin position="26"/>
        <end position="62"/>
    </location>
</feature>
<dbReference type="EMBL" id="FNKD01000003">
    <property type="protein sequence ID" value="SDQ82348.1"/>
    <property type="molecule type" value="Genomic_DNA"/>
</dbReference>
<feature type="compositionally biased region" description="Basic and acidic residues" evidence="1">
    <location>
        <begin position="37"/>
        <end position="62"/>
    </location>
</feature>
<sequence length="62" mass="7319">MWLNIIGSIIILFIIVLTIRGIMRDKNSSKSKHTIQKNKEKSNSKIKKEIEEVKRKQRPPEM</sequence>
<keyword evidence="2" id="KW-0472">Membrane</keyword>
<evidence type="ECO:0000256" key="1">
    <source>
        <dbReference type="SAM" id="MobiDB-lite"/>
    </source>
</evidence>
<organism evidence="3 4">
    <name type="scientific">Virgibacillus salinus</name>
    <dbReference type="NCBI Taxonomy" id="553311"/>
    <lineage>
        <taxon>Bacteria</taxon>
        <taxon>Bacillati</taxon>
        <taxon>Bacillota</taxon>
        <taxon>Bacilli</taxon>
        <taxon>Bacillales</taxon>
        <taxon>Bacillaceae</taxon>
        <taxon>Virgibacillus</taxon>
    </lineage>
</organism>
<dbReference type="Proteomes" id="UP000199444">
    <property type="component" value="Unassembled WGS sequence"/>
</dbReference>
<evidence type="ECO:0000313" key="3">
    <source>
        <dbReference type="EMBL" id="SDQ82348.1"/>
    </source>
</evidence>
<keyword evidence="4" id="KW-1185">Reference proteome</keyword>
<feature type="transmembrane region" description="Helical" evidence="2">
    <location>
        <begin position="6"/>
        <end position="23"/>
    </location>
</feature>
<evidence type="ECO:0000313" key="4">
    <source>
        <dbReference type="Proteomes" id="UP000199444"/>
    </source>
</evidence>
<name>A0A1H1E1H6_9BACI</name>
<proteinExistence type="predicted"/>
<keyword evidence="2" id="KW-0812">Transmembrane</keyword>
<accession>A0A1H1E1H6</accession>
<evidence type="ECO:0000256" key="2">
    <source>
        <dbReference type="SAM" id="Phobius"/>
    </source>
</evidence>
<dbReference type="RefSeq" id="WP_092493473.1">
    <property type="nucleotide sequence ID" value="NZ_FNKD01000003.1"/>
</dbReference>
<gene>
    <name evidence="3" type="ORF">SAMN05216231_2671</name>
</gene>
<protein>
    <submittedName>
        <fullName evidence="3">Uncharacterized protein</fullName>
    </submittedName>
</protein>
<keyword evidence="2" id="KW-1133">Transmembrane helix</keyword>